<name>A0A413BCQ5_9FIRM</name>
<comment type="caution">
    <text evidence="1">The sequence shown here is derived from an EMBL/GenBank/DDBJ whole genome shotgun (WGS) entry which is preliminary data.</text>
</comment>
<evidence type="ECO:0000313" key="2">
    <source>
        <dbReference type="Proteomes" id="UP000286581"/>
    </source>
</evidence>
<reference evidence="1 2" key="1">
    <citation type="submission" date="2018-08" db="EMBL/GenBank/DDBJ databases">
        <title>A genome reference for cultivated species of the human gut microbiota.</title>
        <authorList>
            <person name="Zou Y."/>
            <person name="Xue W."/>
            <person name="Luo G."/>
        </authorList>
    </citation>
    <scope>NUCLEOTIDE SEQUENCE [LARGE SCALE GENOMIC DNA]</scope>
    <source>
        <strain evidence="1 2">AF12-8</strain>
    </source>
</reference>
<dbReference type="Proteomes" id="UP000286581">
    <property type="component" value="Unassembled WGS sequence"/>
</dbReference>
<protein>
    <recommendedName>
        <fullName evidence="3">Winged helix-turn-helix domain-containing protein</fullName>
    </recommendedName>
</protein>
<sequence length="258" mass="29532">MRKLVDAPRKKKQWTEKEEAYLQDKWGTVSIKGLSKALGRSENAIIVRAQRLGCGAHLAGDTRISLNQLMLAIYGKNMLGYTSDKLIRYGLPVKWHVVKKNRFRVIDIDAFWKWAEDNKSILDFSRFEKYGLGAEPDWVDVKRKADYKKLQLHGQHNAAWTKTEDDKLRYLLSKGTYTYSDLAAELRHSEGAIKRRILDLGINKKPVRCPPPKMDGGRGGNLVPHGRRRLRFHTDRREAEPDSAGHAWKIRAAAESGI</sequence>
<proteinExistence type="predicted"/>
<accession>A0A413BCQ5</accession>
<dbReference type="EMBL" id="QSAE01000070">
    <property type="protein sequence ID" value="RGW37164.1"/>
    <property type="molecule type" value="Genomic_DNA"/>
</dbReference>
<organism evidence="1 2">
    <name type="scientific">Agathobacter rectalis</name>
    <dbReference type="NCBI Taxonomy" id="39491"/>
    <lineage>
        <taxon>Bacteria</taxon>
        <taxon>Bacillati</taxon>
        <taxon>Bacillota</taxon>
        <taxon>Clostridia</taxon>
        <taxon>Lachnospirales</taxon>
        <taxon>Lachnospiraceae</taxon>
        <taxon>Agathobacter</taxon>
    </lineage>
</organism>
<gene>
    <name evidence="1" type="ORF">DWV78_14295</name>
</gene>
<evidence type="ECO:0008006" key="3">
    <source>
        <dbReference type="Google" id="ProtNLM"/>
    </source>
</evidence>
<evidence type="ECO:0000313" key="1">
    <source>
        <dbReference type="EMBL" id="RGW37164.1"/>
    </source>
</evidence>
<dbReference type="AlphaFoldDB" id="A0A413BCQ5"/>